<dbReference type="EMBL" id="GBXM01016090">
    <property type="protein sequence ID" value="JAH92487.1"/>
    <property type="molecule type" value="Transcribed_RNA"/>
</dbReference>
<reference evidence="2" key="2">
    <citation type="journal article" date="2015" name="Fish Shellfish Immunol.">
        <title>Early steps in the European eel (Anguilla anguilla)-Vibrio vulnificus interaction in the gills: Role of the RtxA13 toxin.</title>
        <authorList>
            <person name="Callol A."/>
            <person name="Pajuelo D."/>
            <person name="Ebbesson L."/>
            <person name="Teles M."/>
            <person name="MacKenzie S."/>
            <person name="Amaro C."/>
        </authorList>
    </citation>
    <scope>NUCLEOTIDE SEQUENCE</scope>
</reference>
<organism evidence="2">
    <name type="scientific">Anguilla anguilla</name>
    <name type="common">European freshwater eel</name>
    <name type="synonym">Muraena anguilla</name>
    <dbReference type="NCBI Taxonomy" id="7936"/>
    <lineage>
        <taxon>Eukaryota</taxon>
        <taxon>Metazoa</taxon>
        <taxon>Chordata</taxon>
        <taxon>Craniata</taxon>
        <taxon>Vertebrata</taxon>
        <taxon>Euteleostomi</taxon>
        <taxon>Actinopterygii</taxon>
        <taxon>Neopterygii</taxon>
        <taxon>Teleostei</taxon>
        <taxon>Anguilliformes</taxon>
        <taxon>Anguillidae</taxon>
        <taxon>Anguilla</taxon>
    </lineage>
</organism>
<sequence length="70" mass="8292">MGTSNGLICYLLDMCQLSLFYFLIKAMYVQLIVMYAQLIYLSYSYLCKKRNIKIEDISSSKMNRIKQNIF</sequence>
<name>A0A0E9WQ49_ANGAN</name>
<reference evidence="2" key="1">
    <citation type="submission" date="2014-11" db="EMBL/GenBank/DDBJ databases">
        <authorList>
            <person name="Amaro Gonzalez C."/>
        </authorList>
    </citation>
    <scope>NUCLEOTIDE SEQUENCE</scope>
</reference>
<evidence type="ECO:0000256" key="1">
    <source>
        <dbReference type="SAM" id="Phobius"/>
    </source>
</evidence>
<evidence type="ECO:0000313" key="2">
    <source>
        <dbReference type="EMBL" id="JAH92487.1"/>
    </source>
</evidence>
<accession>A0A0E9WQ49</accession>
<keyword evidence="1" id="KW-0472">Membrane</keyword>
<proteinExistence type="predicted"/>
<dbReference type="AlphaFoldDB" id="A0A0E9WQ49"/>
<keyword evidence="1" id="KW-0812">Transmembrane</keyword>
<keyword evidence="1" id="KW-1133">Transmembrane helix</keyword>
<feature type="transmembrane region" description="Helical" evidence="1">
    <location>
        <begin position="20"/>
        <end position="43"/>
    </location>
</feature>
<protein>
    <submittedName>
        <fullName evidence="2">Uncharacterized protein</fullName>
    </submittedName>
</protein>